<dbReference type="Pfam" id="PF01420">
    <property type="entry name" value="Methylase_S"/>
    <property type="match status" value="1"/>
</dbReference>
<keyword evidence="7" id="KW-1185">Reference proteome</keyword>
<feature type="domain" description="Type I restriction modification DNA specificity" evidence="5">
    <location>
        <begin position="33"/>
        <end position="106"/>
    </location>
</feature>
<name>A0ABV2FJI8_9STRE</name>
<dbReference type="InterPro" id="IPR044946">
    <property type="entry name" value="Restrct_endonuc_typeI_TRD_sf"/>
</dbReference>
<dbReference type="PANTHER" id="PTHR43140:SF1">
    <property type="entry name" value="TYPE I RESTRICTION ENZYME ECOKI SPECIFICITY SUBUNIT"/>
    <property type="match status" value="1"/>
</dbReference>
<dbReference type="InterPro" id="IPR051212">
    <property type="entry name" value="Type-I_RE_S_subunit"/>
</dbReference>
<dbReference type="RefSeq" id="WP_354365873.1">
    <property type="nucleotide sequence ID" value="NZ_JBEPLO010000022.1"/>
</dbReference>
<keyword evidence="6" id="KW-0540">Nuclease</keyword>
<evidence type="ECO:0000256" key="3">
    <source>
        <dbReference type="ARBA" id="ARBA00023125"/>
    </source>
</evidence>
<evidence type="ECO:0000256" key="4">
    <source>
        <dbReference type="ARBA" id="ARBA00038652"/>
    </source>
</evidence>
<protein>
    <submittedName>
        <fullName evidence="6">Restriction endonuclease S subunit</fullName>
    </submittedName>
</protein>
<dbReference type="SUPFAM" id="SSF116734">
    <property type="entry name" value="DNA methylase specificity domain"/>
    <property type="match status" value="1"/>
</dbReference>
<reference evidence="6 7" key="1">
    <citation type="submission" date="2024-06" db="EMBL/GenBank/DDBJ databases">
        <title>Genomic Encyclopedia of Type Strains, Phase IV (KMG-IV): sequencing the most valuable type-strain genomes for metagenomic binning, comparative biology and taxonomic classification.</title>
        <authorList>
            <person name="Goeker M."/>
        </authorList>
    </citation>
    <scope>NUCLEOTIDE SEQUENCE [LARGE SCALE GENOMIC DNA]</scope>
    <source>
        <strain evidence="6 7">DSM 28303</strain>
    </source>
</reference>
<dbReference type="EMBL" id="JBEPLO010000022">
    <property type="protein sequence ID" value="MET3558749.1"/>
    <property type="molecule type" value="Genomic_DNA"/>
</dbReference>
<dbReference type="Proteomes" id="UP001549122">
    <property type="component" value="Unassembled WGS sequence"/>
</dbReference>
<comment type="similarity">
    <text evidence="1">Belongs to the type-I restriction system S methylase family.</text>
</comment>
<evidence type="ECO:0000256" key="1">
    <source>
        <dbReference type="ARBA" id="ARBA00010923"/>
    </source>
</evidence>
<dbReference type="PANTHER" id="PTHR43140">
    <property type="entry name" value="TYPE-1 RESTRICTION ENZYME ECOKI SPECIFICITY PROTEIN"/>
    <property type="match status" value="1"/>
</dbReference>
<keyword evidence="2" id="KW-0680">Restriction system</keyword>
<dbReference type="Gene3D" id="1.10.287.1120">
    <property type="entry name" value="Bipartite methylase S protein"/>
    <property type="match status" value="1"/>
</dbReference>
<organism evidence="6 7">
    <name type="scientific">Streptococcus rupicaprae</name>
    <dbReference type="NCBI Taxonomy" id="759619"/>
    <lineage>
        <taxon>Bacteria</taxon>
        <taxon>Bacillati</taxon>
        <taxon>Bacillota</taxon>
        <taxon>Bacilli</taxon>
        <taxon>Lactobacillales</taxon>
        <taxon>Streptococcaceae</taxon>
        <taxon>Streptococcus</taxon>
    </lineage>
</organism>
<evidence type="ECO:0000259" key="5">
    <source>
        <dbReference type="Pfam" id="PF01420"/>
    </source>
</evidence>
<keyword evidence="6" id="KW-0378">Hydrolase</keyword>
<sequence length="121" mass="13505">MSNSMSYGRPYILAIDGAIHDGWASISEFQEIINSDFLYYSLSSQRVQDYWDNNINSGSVSNLNSEIIKSLQIVLPAFSEQERVVSVLDKFDMITGNLSQGLPKEIDGRQKAVRVLAKSAL</sequence>
<evidence type="ECO:0000313" key="6">
    <source>
        <dbReference type="EMBL" id="MET3558749.1"/>
    </source>
</evidence>
<comment type="caution">
    <text evidence="6">The sequence shown here is derived from an EMBL/GenBank/DDBJ whole genome shotgun (WGS) entry which is preliminary data.</text>
</comment>
<dbReference type="Gene3D" id="3.90.220.20">
    <property type="entry name" value="DNA methylase specificity domains"/>
    <property type="match status" value="1"/>
</dbReference>
<proteinExistence type="inferred from homology"/>
<dbReference type="GO" id="GO:0004519">
    <property type="term" value="F:endonuclease activity"/>
    <property type="evidence" value="ECO:0007669"/>
    <property type="project" value="UniProtKB-KW"/>
</dbReference>
<dbReference type="InterPro" id="IPR000055">
    <property type="entry name" value="Restrct_endonuc_typeI_TRD"/>
</dbReference>
<gene>
    <name evidence="6" type="ORF">ABID29_001877</name>
</gene>
<accession>A0ABV2FJI8</accession>
<keyword evidence="6" id="KW-0255">Endonuclease</keyword>
<evidence type="ECO:0000256" key="2">
    <source>
        <dbReference type="ARBA" id="ARBA00022747"/>
    </source>
</evidence>
<keyword evidence="3" id="KW-0238">DNA-binding</keyword>
<evidence type="ECO:0000313" key="7">
    <source>
        <dbReference type="Proteomes" id="UP001549122"/>
    </source>
</evidence>
<comment type="subunit">
    <text evidence="4">The methyltransferase is composed of M and S polypeptides.</text>
</comment>